<dbReference type="AlphaFoldDB" id="A0A212KXT5"/>
<accession>A0A212KXT5</accession>
<protein>
    <submittedName>
        <fullName evidence="2">Uncharacterized protein</fullName>
    </submittedName>
</protein>
<evidence type="ECO:0000313" key="2">
    <source>
        <dbReference type="EMBL" id="SCM70083.1"/>
    </source>
</evidence>
<dbReference type="EMBL" id="FMJC01000001">
    <property type="protein sequence ID" value="SCM70083.1"/>
    <property type="molecule type" value="Genomic_DNA"/>
</dbReference>
<feature type="compositionally biased region" description="Low complexity" evidence="1">
    <location>
        <begin position="12"/>
        <end position="25"/>
    </location>
</feature>
<proteinExistence type="predicted"/>
<name>A0A212KXT5_9BACT</name>
<reference evidence="2" key="1">
    <citation type="submission" date="2016-08" db="EMBL/GenBank/DDBJ databases">
        <authorList>
            <person name="Seilhamer J.J."/>
        </authorList>
    </citation>
    <scope>NUCLEOTIDE SEQUENCE</scope>
    <source>
        <strain evidence="2">86-1</strain>
    </source>
</reference>
<sequence length="76" mass="7923">MRGAEGDRRAQRGSSRSRGRAALAGVKLWKASGGRPGGVQRGPRRDTAPNKPPLPPAAQAAQMKDMGNGKESGCIK</sequence>
<feature type="region of interest" description="Disordered" evidence="1">
    <location>
        <begin position="1"/>
        <end position="76"/>
    </location>
</feature>
<evidence type="ECO:0000256" key="1">
    <source>
        <dbReference type="SAM" id="MobiDB-lite"/>
    </source>
</evidence>
<feature type="compositionally biased region" description="Basic and acidic residues" evidence="1">
    <location>
        <begin position="1"/>
        <end position="10"/>
    </location>
</feature>
<gene>
    <name evidence="2" type="ORF">KL86DES1_10175</name>
</gene>
<organism evidence="2">
    <name type="scientific">uncultured Desulfovibrio sp</name>
    <dbReference type="NCBI Taxonomy" id="167968"/>
    <lineage>
        <taxon>Bacteria</taxon>
        <taxon>Pseudomonadati</taxon>
        <taxon>Thermodesulfobacteriota</taxon>
        <taxon>Desulfovibrionia</taxon>
        <taxon>Desulfovibrionales</taxon>
        <taxon>Desulfovibrionaceae</taxon>
        <taxon>Desulfovibrio</taxon>
        <taxon>environmental samples</taxon>
    </lineage>
</organism>